<feature type="domain" description="Na+/H+ antiporter NhaC-like C-terminal" evidence="7">
    <location>
        <begin position="161"/>
        <end position="475"/>
    </location>
</feature>
<feature type="transmembrane region" description="Helical" evidence="6">
    <location>
        <begin position="379"/>
        <end position="410"/>
    </location>
</feature>
<keyword evidence="3 6" id="KW-0812">Transmembrane</keyword>
<evidence type="ECO:0000313" key="11">
    <source>
        <dbReference type="EMBL" id="TDS33042.1"/>
    </source>
</evidence>
<evidence type="ECO:0000313" key="13">
    <source>
        <dbReference type="Proteomes" id="UP000247389"/>
    </source>
</evidence>
<feature type="transmembrane region" description="Helical" evidence="6">
    <location>
        <begin position="260"/>
        <end position="280"/>
    </location>
</feature>
<reference evidence="9 15" key="2">
    <citation type="submission" date="2016-10" db="EMBL/GenBank/DDBJ databases">
        <authorList>
            <person name="Varghese N."/>
            <person name="Submissions S."/>
        </authorList>
    </citation>
    <scope>NUCLEOTIDE SEQUENCE [LARGE SCALE GENOMIC DNA]</scope>
    <source>
        <strain evidence="9 15">WG10</strain>
    </source>
</reference>
<feature type="transmembrane region" description="Helical" evidence="6">
    <location>
        <begin position="29"/>
        <end position="53"/>
    </location>
</feature>
<evidence type="ECO:0000313" key="15">
    <source>
        <dbReference type="Proteomes" id="UP000324896"/>
    </source>
</evidence>
<feature type="transmembrane region" description="Helical" evidence="6">
    <location>
        <begin position="489"/>
        <end position="506"/>
    </location>
</feature>
<feature type="transmembrane region" description="Helical" evidence="6">
    <location>
        <begin position="146"/>
        <end position="169"/>
    </location>
</feature>
<dbReference type="EMBL" id="FMYT01000001">
    <property type="protein sequence ID" value="SDB96434.1"/>
    <property type="molecule type" value="Genomic_DNA"/>
</dbReference>
<reference evidence="11 14" key="4">
    <citation type="submission" date="2019-03" db="EMBL/GenBank/DDBJ databases">
        <title>Deep subsurface shale carbon reservoir microbial communities from Ohio and West Virginia, USA.</title>
        <authorList>
            <person name="Wrighton K."/>
        </authorList>
    </citation>
    <scope>NUCLEOTIDE SEQUENCE [LARGE SCALE GENOMIC DNA]</scope>
    <source>
        <strain evidence="11 14">UTICA-S4D12</strain>
    </source>
</reference>
<dbReference type="GO" id="GO:0005886">
    <property type="term" value="C:plasma membrane"/>
    <property type="evidence" value="ECO:0007669"/>
    <property type="project" value="UniProtKB-SubCell"/>
</dbReference>
<evidence type="ECO:0000313" key="10">
    <source>
        <dbReference type="EMBL" id="SDI07729.1"/>
    </source>
</evidence>
<dbReference type="EMBL" id="SOAA01000005">
    <property type="protein sequence ID" value="TDS33042.1"/>
    <property type="molecule type" value="Genomic_DNA"/>
</dbReference>
<proteinExistence type="predicted"/>
<dbReference type="PANTHER" id="PTHR43478">
    <property type="entry name" value="NA+/H+ ANTIPORTER-RELATED"/>
    <property type="match status" value="1"/>
</dbReference>
<evidence type="ECO:0000256" key="4">
    <source>
        <dbReference type="ARBA" id="ARBA00022989"/>
    </source>
</evidence>
<dbReference type="RefSeq" id="WP_073156089.1">
    <property type="nucleotide sequence ID" value="NZ_FMYT01000001.1"/>
</dbReference>
<protein>
    <submittedName>
        <fullName evidence="9">Na+/H+ antiporter NhaC</fullName>
    </submittedName>
    <submittedName>
        <fullName evidence="8">Transporter (NhaC family)</fullName>
    </submittedName>
</protein>
<feature type="transmembrane region" description="Helical" evidence="6">
    <location>
        <begin position="465"/>
        <end position="483"/>
    </location>
</feature>
<dbReference type="OrthoDB" id="9762978at2"/>
<dbReference type="EMBL" id="FNEH01000001">
    <property type="protein sequence ID" value="SDI07729.1"/>
    <property type="molecule type" value="Genomic_DNA"/>
</dbReference>
<evidence type="ECO:0000256" key="5">
    <source>
        <dbReference type="ARBA" id="ARBA00023136"/>
    </source>
</evidence>
<keyword evidence="2" id="KW-1003">Cell membrane</keyword>
<dbReference type="PANTHER" id="PTHR43478:SF1">
    <property type="entry name" value="NA+_H+ ANTIPORTER NHAC-LIKE C-TERMINAL DOMAIN-CONTAINING PROTEIN"/>
    <property type="match status" value="1"/>
</dbReference>
<dbReference type="EMBL" id="QICM01000002">
    <property type="protein sequence ID" value="PXV69928.1"/>
    <property type="molecule type" value="Genomic_DNA"/>
</dbReference>
<feature type="transmembrane region" description="Helical" evidence="6">
    <location>
        <begin position="300"/>
        <end position="321"/>
    </location>
</feature>
<feature type="transmembrane region" description="Helical" evidence="6">
    <location>
        <begin position="6"/>
        <end position="22"/>
    </location>
</feature>
<evidence type="ECO:0000256" key="1">
    <source>
        <dbReference type="ARBA" id="ARBA00004651"/>
    </source>
</evidence>
<evidence type="ECO:0000256" key="6">
    <source>
        <dbReference type="SAM" id="Phobius"/>
    </source>
</evidence>
<comment type="subcellular location">
    <subcellularLocation>
        <location evidence="1">Cell membrane</location>
        <topology evidence="1">Multi-pass membrane protein</topology>
    </subcellularLocation>
</comment>
<dbReference type="InterPro" id="IPR018461">
    <property type="entry name" value="Na/H_Antiport_NhaC-like_C"/>
</dbReference>
<dbReference type="Proteomes" id="UP000324896">
    <property type="component" value="Unassembled WGS sequence"/>
</dbReference>
<reference evidence="10 12" key="1">
    <citation type="submission" date="2016-10" db="EMBL/GenBank/DDBJ databases">
        <authorList>
            <person name="de Groot N.N."/>
        </authorList>
    </citation>
    <scope>NUCLEOTIDE SEQUENCE [LARGE SCALE GENOMIC DNA]</scope>
    <source>
        <strain evidence="10 12">WG7</strain>
    </source>
</reference>
<feature type="transmembrane region" description="Helical" evidence="6">
    <location>
        <begin position="341"/>
        <end position="359"/>
    </location>
</feature>
<dbReference type="Proteomes" id="UP000247389">
    <property type="component" value="Unassembled WGS sequence"/>
</dbReference>
<dbReference type="Proteomes" id="UP000198945">
    <property type="component" value="Unassembled WGS sequence"/>
</dbReference>
<evidence type="ECO:0000313" key="14">
    <source>
        <dbReference type="Proteomes" id="UP000295758"/>
    </source>
</evidence>
<organism evidence="9 15">
    <name type="scientific">Halanaerobium congolense</name>
    <dbReference type="NCBI Taxonomy" id="54121"/>
    <lineage>
        <taxon>Bacteria</taxon>
        <taxon>Bacillati</taxon>
        <taxon>Bacillota</taxon>
        <taxon>Clostridia</taxon>
        <taxon>Halanaerobiales</taxon>
        <taxon>Halanaerobiaceae</taxon>
        <taxon>Halanaerobium</taxon>
    </lineage>
</organism>
<reference evidence="8 13" key="3">
    <citation type="submission" date="2018-04" db="EMBL/GenBank/DDBJ databases">
        <title>Subsurface microbial communities from deep shales in Ohio and West Virginia, USA.</title>
        <authorList>
            <person name="Wrighton K."/>
        </authorList>
    </citation>
    <scope>NUCLEOTIDE SEQUENCE [LARGE SCALE GENOMIC DNA]</scope>
    <source>
        <strain evidence="8 13">MSL28</strain>
    </source>
</reference>
<evidence type="ECO:0000256" key="3">
    <source>
        <dbReference type="ARBA" id="ARBA00022692"/>
    </source>
</evidence>
<evidence type="ECO:0000259" key="7">
    <source>
        <dbReference type="Pfam" id="PF03553"/>
    </source>
</evidence>
<gene>
    <name evidence="11" type="ORF">BY453_10550</name>
    <name evidence="8" type="ORF">C8C78_10257</name>
    <name evidence="9" type="ORF">SAMN04488597_10183</name>
    <name evidence="10" type="ORF">SAMN04515654_101191</name>
</gene>
<evidence type="ECO:0000256" key="2">
    <source>
        <dbReference type="ARBA" id="ARBA00022475"/>
    </source>
</evidence>
<feature type="transmembrane region" description="Helical" evidence="6">
    <location>
        <begin position="65"/>
        <end position="83"/>
    </location>
</feature>
<keyword evidence="4 6" id="KW-1133">Transmembrane helix</keyword>
<evidence type="ECO:0000313" key="12">
    <source>
        <dbReference type="Proteomes" id="UP000198945"/>
    </source>
</evidence>
<accession>A0A1G6HQF8</accession>
<dbReference type="Proteomes" id="UP000295758">
    <property type="component" value="Unassembled WGS sequence"/>
</dbReference>
<keyword evidence="5 6" id="KW-0472">Membrane</keyword>
<evidence type="ECO:0000313" key="8">
    <source>
        <dbReference type="EMBL" id="PXV69928.1"/>
    </source>
</evidence>
<dbReference type="AlphaFoldDB" id="A0A1G6HQF8"/>
<dbReference type="Pfam" id="PF03553">
    <property type="entry name" value="Na_H_antiporter"/>
    <property type="match status" value="1"/>
</dbReference>
<evidence type="ECO:0000313" key="9">
    <source>
        <dbReference type="EMBL" id="SDB96434.1"/>
    </source>
</evidence>
<name>A0A1G6HQF8_9FIRM</name>
<sequence length="514" mass="54742">MESYGIISLLPPLLAIILAWWSKQVVLSLFLGVFAGALITNAYNPLFAFMHTLDNYILASLADSWNAGIILFLLAMGGMIGIINKSGGIIAIGEYVAERANSVVKTQFAAWVMGVLIFFDDYANTLIVGNTMRPITDKMRISREKLAFIVDLTAAAVSSIVPISTWIAFEVGVIRDGFDSLGLEISAYGTFVQTIPYRFYSIFALGFALIIIFTAKDFGPMLKAEKRARSTGETLRPGSTPMVSQEMEEIEQPEGESFTFANSFLPIIGVILVTLIGLWYNGGGLEAGTSIRDAFGNADASIVLLWAAISGSFIAGILALAKGILTIGETVDGWIDGAKSMFIACLILILAWSIGSITDDLGTANYLVSILEGNIIPEIVPVMIFVFSAFIAFTIGSSWGTVAIVMPLAIPLANSIGIPMLPTIAAVLTASVMGDHCSPISDTTIMSSTASAVDHMDHVTTQMPYALTVGLVAALFGFLPAGFGFSAVFLLPLGLVALYIIVSIFGKRADDLVS</sequence>
<feature type="transmembrane region" description="Helical" evidence="6">
    <location>
        <begin position="199"/>
        <end position="219"/>
    </location>
</feature>